<dbReference type="SUPFAM" id="SSF46785">
    <property type="entry name" value="Winged helix' DNA-binding domain"/>
    <property type="match status" value="1"/>
</dbReference>
<dbReference type="RefSeq" id="WP_343957578.1">
    <property type="nucleotide sequence ID" value="NZ_BAAAKZ010000002.1"/>
</dbReference>
<evidence type="ECO:0000256" key="1">
    <source>
        <dbReference type="ARBA" id="ARBA00023015"/>
    </source>
</evidence>
<dbReference type="InterPro" id="IPR000524">
    <property type="entry name" value="Tscrpt_reg_HTH_GntR"/>
</dbReference>
<dbReference type="InterPro" id="IPR036390">
    <property type="entry name" value="WH_DNA-bd_sf"/>
</dbReference>
<dbReference type="SMART" id="SM00345">
    <property type="entry name" value="HTH_GNTR"/>
    <property type="match status" value="1"/>
</dbReference>
<dbReference type="CDD" id="cd07377">
    <property type="entry name" value="WHTH_GntR"/>
    <property type="match status" value="1"/>
</dbReference>
<keyword evidence="3" id="KW-0804">Transcription</keyword>
<proteinExistence type="predicted"/>
<dbReference type="PANTHER" id="PTHR43537:SF49">
    <property type="entry name" value="TRANSCRIPTIONAL REGULATORY PROTEIN"/>
    <property type="match status" value="1"/>
</dbReference>
<dbReference type="Gene3D" id="1.10.10.10">
    <property type="entry name" value="Winged helix-like DNA-binding domain superfamily/Winged helix DNA-binding domain"/>
    <property type="match status" value="1"/>
</dbReference>
<keyword evidence="1" id="KW-0805">Transcription regulation</keyword>
<evidence type="ECO:0000313" key="5">
    <source>
        <dbReference type="EMBL" id="MFD1201776.1"/>
    </source>
</evidence>
<name>A0ABW3TM21_9MICO</name>
<protein>
    <submittedName>
        <fullName evidence="5">GntR family transcriptional regulator</fullName>
    </submittedName>
</protein>
<dbReference type="PROSITE" id="PS50949">
    <property type="entry name" value="HTH_GNTR"/>
    <property type="match status" value="1"/>
</dbReference>
<feature type="domain" description="HTH gntR-type" evidence="4">
    <location>
        <begin position="14"/>
        <end position="81"/>
    </location>
</feature>
<comment type="caution">
    <text evidence="5">The sequence shown here is derived from an EMBL/GenBank/DDBJ whole genome shotgun (WGS) entry which is preliminary data.</text>
</comment>
<keyword evidence="2" id="KW-0238">DNA-binding</keyword>
<dbReference type="PANTHER" id="PTHR43537">
    <property type="entry name" value="TRANSCRIPTIONAL REGULATOR, GNTR FAMILY"/>
    <property type="match status" value="1"/>
</dbReference>
<accession>A0ABW3TM21</accession>
<evidence type="ECO:0000256" key="3">
    <source>
        <dbReference type="ARBA" id="ARBA00023163"/>
    </source>
</evidence>
<evidence type="ECO:0000256" key="2">
    <source>
        <dbReference type="ARBA" id="ARBA00023125"/>
    </source>
</evidence>
<sequence>MPVPVATREAPARSLLRDEVLEQLIEAITDGTLAPGERLRDQDLSAWLRVSRTPIREALGHLAKAGLVSLSPNRFTKVADVDPEVLAESCRALVVVVGGTVLVDPLAWSRARKHIPAATRLVTPRDTLHHFWELTASVVAGAASAALEDVVEQVRLVVARDLQFGSEWIDVKEYRGVAEAAFGPAPPDPGDAVRKYREMNAVLQRGCLLRLQTQSAS</sequence>
<dbReference type="EMBL" id="JBHTLY010000002">
    <property type="protein sequence ID" value="MFD1201776.1"/>
    <property type="molecule type" value="Genomic_DNA"/>
</dbReference>
<reference evidence="6" key="1">
    <citation type="journal article" date="2019" name="Int. J. Syst. Evol. Microbiol.">
        <title>The Global Catalogue of Microorganisms (GCM) 10K type strain sequencing project: providing services to taxonomists for standard genome sequencing and annotation.</title>
        <authorList>
            <consortium name="The Broad Institute Genomics Platform"/>
            <consortium name="The Broad Institute Genome Sequencing Center for Infectious Disease"/>
            <person name="Wu L."/>
            <person name="Ma J."/>
        </authorList>
    </citation>
    <scope>NUCLEOTIDE SEQUENCE [LARGE SCALE GENOMIC DNA]</scope>
    <source>
        <strain evidence="6">CCUG 50213</strain>
    </source>
</reference>
<organism evidence="5 6">
    <name type="scientific">Leucobacter albus</name>
    <dbReference type="NCBI Taxonomy" id="272210"/>
    <lineage>
        <taxon>Bacteria</taxon>
        <taxon>Bacillati</taxon>
        <taxon>Actinomycetota</taxon>
        <taxon>Actinomycetes</taxon>
        <taxon>Micrococcales</taxon>
        <taxon>Microbacteriaceae</taxon>
        <taxon>Leucobacter</taxon>
    </lineage>
</organism>
<gene>
    <name evidence="5" type="ORF">ACFQ3U_07715</name>
</gene>
<keyword evidence="6" id="KW-1185">Reference proteome</keyword>
<evidence type="ECO:0000313" key="6">
    <source>
        <dbReference type="Proteomes" id="UP001597181"/>
    </source>
</evidence>
<dbReference type="Pfam" id="PF00392">
    <property type="entry name" value="GntR"/>
    <property type="match status" value="1"/>
</dbReference>
<dbReference type="Proteomes" id="UP001597181">
    <property type="component" value="Unassembled WGS sequence"/>
</dbReference>
<evidence type="ECO:0000259" key="4">
    <source>
        <dbReference type="PROSITE" id="PS50949"/>
    </source>
</evidence>
<dbReference type="InterPro" id="IPR036388">
    <property type="entry name" value="WH-like_DNA-bd_sf"/>
</dbReference>